<sequence length="2732" mass="306383">MYARILQQIENKLHFQEEDPLGEPSFPKRSQSEAFGCGVNCTGNTTKQDRSPQQPRSRKSCGPDKHKALSSEWSSPLSRTNNTGSFNSSVKNCHSSRRMFWNERSSPLYNDIIDQDISLSALNRTILSSNQDKNDSLSTRVTPTRLHALGDMDTMENYWFMAGDQETCSGFELSNQHLLDERRLVGNDSNLALDCSIERRILQERKRSPDASISALPPTPPGSPLTQRLEQSHSPVNKLERLKERIRRQRNLEKVKGTLSNQQQAEQPVPALKTKFGDTFNNGSMKHWVRKMTFAPPAPAYKGFNAVELASDKKFSRSQEFGEATAVKSWSSQQQVMRRRDWGRQNAEQKRNSLKASVKNWEANLQAQRPSKSPSPKRTIKSEESHTSGIFAWREGQKLVRMLLGPPPKCPNVLTKALDHEDRNDFDTSADQQARDPEEHNPTISHERSPRRRLCITKQGDHSYTSVKTGLSDSDQPISDVLPWTRTLDDLESEKDIGKNQSSTLKMGSGSPTLEREHGECSHRHPTGHGYHFCHKDKSSSPNLGHTSPVRSCNPRLGSCPSSKRSLSPLKNRLSPNHPGIENQVGGEAGPEELLRSPPTRSYNADEVREYMNRQLVERKKKEREEKHSVKHAMEMRKKRLQEVYRKQKEALSKKMRGKPRSSSLAAGQTSTRQEMRVGAAHVIKDQASAQANTDPENFRESGMYQRELNDTKRPFHHCLSSKYSPLRLQDLESHRRCQDRSSTPVQLSWFIGEPLPLAHCEGMMSCKASGVGSKDRQQRIDAICSMATALNGRIENEARRLAVETDVWKRPGSPGRDEGRERAGLGGFTHSVVSLTDRSDLKRQHVPSPEPAPSPPASLSDFKVSPACHQEWGEQRGATAPEDEMVDKKHALQDDHPEDSLLGSSSSQSESNVPWTDLESLAEHGLYNKPRGIYNPPTGKPEAIVEENYNLVSTPFPRSSAVSSTLDTRSLDRSGLSTSSRKTSTNDLGKRKKDPVTQRLPEMMNELQEESEQLRFNSKAHNSLKENSSLELKVSPRMTPVITETSNCLRSNTKRRVDVDISLDRKESVLGSTHTSFADGMLVKDTLVEQSFWSLLPSESHWRRTMESKKKSQPGDEFVQNATDGPFGKWQESGTSIFGSQDAFSRFTLEMAQQYLKEEEVRARHQAALFRLRERALREKTQAELAWLEHQKTHLRDKGQDDKMPAIVQKQREILMKLQQEKVLGSRDTLLDSAVASHSEGSASPELSPRIPDLDEWSCSSLSASGSEDSIAMKQLKKMHSRLDERFLTKKEKELIKRRRQAEDLLEWKQRCDAEQLAVHRTESGTVAPCSPPAQEIDPGKTETDNWNSEECSHSTESNKSLCADEVVTLAAVAPLDEHCQGQQTVKPPAESWDQTTAIVLKPLEKSAIEMAKTQTEKGLLITEAAQEPDAGEDQRSPLRCELANGKAMLVDLQTEQKRQRRERLKMEEADLCRQLEEYDAFITKTQAELMSDAEFYLISKPQIKAPITALHKPFHQLLRSTILKHPAKPSAEILQSQNLPSKRGERFNGVEEISKQQEIIGSVHASCPLRKSQISDQPSQYPVSQLLPSSVPDDGNLCVESQLEMRTHCGSAESSRSSDIVIESSDSSDNCKEETLSYCKSDNSACKRTKDTDNTLTEKSSILLETEGNVMILSSKPKGSLFGRNPQLQLHDAWIDIAPQAADNLSQASAHNLLSNTINLEAEEGMQHENMQPDCVVKNSEGTKHWFALPNHSRKVFDSGAPASFQTSSQVPMAQSEMIKPEIEVDFEEGTAAGLFLQKEDNFWEPTATPPSLRSRHDLNKSAALASAQMAPAIGCWTAEIISPVLPLPFLNGFANTEENSKGQVLGPLSNEVMHSPANGTLCTNGNLLSSLEQANLLRSETVEGMALHRVGGSPGSDDIASKSDALFPLNAKQKSEMLSPVLREEDLVSLKGISLLAQGAQPSPVEEISPINEELLSSVEEDSTFNTRELSSPIYELMLCESETKNVPPSPEENIFYVSNKLPSSIRENTFDRTEGLQPPSVGNSSLNEELPPLSEKDSVMNADDFTTLLPPPIEALEEEKVDDMNEKLKHPLKISGEETGTRLEEENIFSESLRIHILQTDQQVADPLKDNHIGDQIQVSHRESDTLRCERSFDQGCCAGVEGDRDGVFRGGMCFEDMNNFDGFNAPDNPWADYEFDTIVASDKVCDGVCDQNYQKLASQLKEAHGFEEISEEKGNEKQNTSQLKVKKPISCHFGQGDIHSGSLDKPALEQIILECAKSVESFVDCQDLLDAEVERELHLDFHVNVGDLDHPQILQHPRGKGSEQLVNEVTEHLTENLGEETLDKVTGISGQQNQSSKEMKGTMLDGHQNTQDCLKFAQQSSSPLKGQRDHDKYIISVPNLSKTNCIQLKDPIRIAKRGCHEESIENVTENLIEKLVDDAAKEYTRIKSKHSGKLDANNILCPQAMVNWASLDETFNTDIFEGSQDVSCEKCKGFQPFPDSKTPGQRFALDRWCSGIRRKPKEAIFAVPYNLMDVQQWVDKAINVLWNQCCRVQDNMINVSENREQTDEKDGDAGSKGVIFDLTSDLFQNLLMKEPMSKSYSWLTHKSWAGLLSSCVPDTQQQRQMKSFIQRQVAKLLNLDRNDLEMREKLQKLTKYCKSKRDRVDIILIQELQEEESQWVEYTDDELTVKMKLTEDIFNILVHDTVDVLNTICDRGSARHSVTISSM</sequence>
<feature type="region of interest" description="Disordered" evidence="1">
    <location>
        <begin position="807"/>
        <end position="863"/>
    </location>
</feature>
<feature type="compositionally biased region" description="Polar residues" evidence="1">
    <location>
        <begin position="462"/>
        <end position="474"/>
    </location>
</feature>
<dbReference type="PANTHER" id="PTHR13958:SF3">
    <property type="entry name" value="CAP-GLY DOMAIN-CONTAINING PROTEIN-RELATED"/>
    <property type="match status" value="1"/>
</dbReference>
<feature type="compositionally biased region" description="Basic and acidic residues" evidence="1">
    <location>
        <begin position="807"/>
        <end position="824"/>
    </location>
</feature>
<dbReference type="EMBL" id="BEZZ01000359">
    <property type="protein sequence ID" value="GCC31393.1"/>
    <property type="molecule type" value="Genomic_DNA"/>
</dbReference>
<organism evidence="2 3">
    <name type="scientific">Chiloscyllium punctatum</name>
    <name type="common">Brownbanded bambooshark</name>
    <name type="synonym">Hemiscyllium punctatum</name>
    <dbReference type="NCBI Taxonomy" id="137246"/>
    <lineage>
        <taxon>Eukaryota</taxon>
        <taxon>Metazoa</taxon>
        <taxon>Chordata</taxon>
        <taxon>Craniata</taxon>
        <taxon>Vertebrata</taxon>
        <taxon>Chondrichthyes</taxon>
        <taxon>Elasmobranchii</taxon>
        <taxon>Galeomorphii</taxon>
        <taxon>Galeoidea</taxon>
        <taxon>Orectolobiformes</taxon>
        <taxon>Hemiscylliidae</taxon>
        <taxon>Chiloscyllium</taxon>
    </lineage>
</organism>
<feature type="compositionally biased region" description="Polar residues" evidence="1">
    <location>
        <begin position="499"/>
        <end position="512"/>
    </location>
</feature>
<name>A0A401SLY2_CHIPU</name>
<feature type="compositionally biased region" description="Polar residues" evidence="1">
    <location>
        <begin position="661"/>
        <end position="673"/>
    </location>
</feature>
<proteinExistence type="predicted"/>
<evidence type="ECO:0000313" key="2">
    <source>
        <dbReference type="EMBL" id="GCC31393.1"/>
    </source>
</evidence>
<evidence type="ECO:0008006" key="4">
    <source>
        <dbReference type="Google" id="ProtNLM"/>
    </source>
</evidence>
<dbReference type="InterPro" id="IPR028750">
    <property type="entry name" value="CEP350/CC187"/>
</dbReference>
<comment type="caution">
    <text evidence="2">The sequence shown here is derived from an EMBL/GenBank/DDBJ whole genome shotgun (WGS) entry which is preliminary data.</text>
</comment>
<feature type="region of interest" description="Disordered" evidence="1">
    <location>
        <begin position="492"/>
        <end position="524"/>
    </location>
</feature>
<feature type="region of interest" description="Disordered" evidence="1">
    <location>
        <begin position="649"/>
        <end position="673"/>
    </location>
</feature>
<feature type="region of interest" description="Disordered" evidence="1">
    <location>
        <begin position="540"/>
        <end position="600"/>
    </location>
</feature>
<accession>A0A401SLY2</accession>
<evidence type="ECO:0000256" key="1">
    <source>
        <dbReference type="SAM" id="MobiDB-lite"/>
    </source>
</evidence>
<feature type="compositionally biased region" description="Polar residues" evidence="1">
    <location>
        <begin position="224"/>
        <end position="235"/>
    </location>
</feature>
<feature type="region of interest" description="Disordered" evidence="1">
    <location>
        <begin position="363"/>
        <end position="388"/>
    </location>
</feature>
<dbReference type="GO" id="GO:0008017">
    <property type="term" value="F:microtubule binding"/>
    <property type="evidence" value="ECO:0007669"/>
    <property type="project" value="InterPro"/>
</dbReference>
<gene>
    <name evidence="2" type="ORF">chiPu_0009850</name>
</gene>
<feature type="region of interest" description="Disordered" evidence="1">
    <location>
        <begin position="1324"/>
        <end position="1357"/>
    </location>
</feature>
<dbReference type="Proteomes" id="UP000287033">
    <property type="component" value="Unassembled WGS sequence"/>
</dbReference>
<feature type="region of interest" description="Disordered" evidence="1">
    <location>
        <begin position="896"/>
        <end position="915"/>
    </location>
</feature>
<feature type="compositionally biased region" description="Polar residues" evidence="1">
    <location>
        <begin position="540"/>
        <end position="551"/>
    </location>
</feature>
<feature type="compositionally biased region" description="Basic and acidic residues" evidence="1">
    <location>
        <begin position="514"/>
        <end position="523"/>
    </location>
</feature>
<feature type="compositionally biased region" description="Polar residues" evidence="1">
    <location>
        <begin position="1346"/>
        <end position="1357"/>
    </location>
</feature>
<feature type="region of interest" description="Disordered" evidence="1">
    <location>
        <begin position="37"/>
        <end position="88"/>
    </location>
</feature>
<dbReference type="OMA" id="FAWREGQ"/>
<protein>
    <recommendedName>
        <fullName evidence="4">CAP-Gly domain-containing protein</fullName>
    </recommendedName>
</protein>
<feature type="compositionally biased region" description="Polar residues" evidence="1">
    <location>
        <begin position="363"/>
        <end position="376"/>
    </location>
</feature>
<dbReference type="PANTHER" id="PTHR13958">
    <property type="entry name" value="CENTROSOME-ASSOCIATED PROTEIN 350"/>
    <property type="match status" value="1"/>
</dbReference>
<keyword evidence="3" id="KW-1185">Reference proteome</keyword>
<feature type="region of interest" description="Disordered" evidence="1">
    <location>
        <begin position="956"/>
        <end position="1000"/>
    </location>
</feature>
<dbReference type="STRING" id="137246.A0A401SLY2"/>
<feature type="compositionally biased region" description="Polar residues" evidence="1">
    <location>
        <begin position="41"/>
        <end position="55"/>
    </location>
</feature>
<dbReference type="GO" id="GO:0005813">
    <property type="term" value="C:centrosome"/>
    <property type="evidence" value="ECO:0007669"/>
    <property type="project" value="InterPro"/>
</dbReference>
<feature type="compositionally biased region" description="Polar residues" evidence="1">
    <location>
        <begin position="71"/>
        <end position="88"/>
    </location>
</feature>
<dbReference type="OrthoDB" id="306254at2759"/>
<dbReference type="GO" id="GO:0034453">
    <property type="term" value="P:microtubule anchoring"/>
    <property type="evidence" value="ECO:0007669"/>
    <property type="project" value="InterPro"/>
</dbReference>
<feature type="region of interest" description="Disordered" evidence="1">
    <location>
        <begin position="206"/>
        <end position="237"/>
    </location>
</feature>
<feature type="compositionally biased region" description="Basic and acidic residues" evidence="1">
    <location>
        <begin position="433"/>
        <end position="448"/>
    </location>
</feature>
<feature type="compositionally biased region" description="Polar residues" evidence="1">
    <location>
        <begin position="956"/>
        <end position="969"/>
    </location>
</feature>
<feature type="compositionally biased region" description="Low complexity" evidence="1">
    <location>
        <begin position="901"/>
        <end position="912"/>
    </location>
</feature>
<evidence type="ECO:0000313" key="3">
    <source>
        <dbReference type="Proteomes" id="UP000287033"/>
    </source>
</evidence>
<feature type="region of interest" description="Disordered" evidence="1">
    <location>
        <begin position="426"/>
        <end position="474"/>
    </location>
</feature>
<feature type="compositionally biased region" description="Polar residues" evidence="1">
    <location>
        <begin position="976"/>
        <end position="988"/>
    </location>
</feature>
<reference evidence="2 3" key="1">
    <citation type="journal article" date="2018" name="Nat. Ecol. Evol.">
        <title>Shark genomes provide insights into elasmobranch evolution and the origin of vertebrates.</title>
        <authorList>
            <person name="Hara Y"/>
            <person name="Yamaguchi K"/>
            <person name="Onimaru K"/>
            <person name="Kadota M"/>
            <person name="Koyanagi M"/>
            <person name="Keeley SD"/>
            <person name="Tatsumi K"/>
            <person name="Tanaka K"/>
            <person name="Motone F"/>
            <person name="Kageyama Y"/>
            <person name="Nozu R"/>
            <person name="Adachi N"/>
            <person name="Nishimura O"/>
            <person name="Nakagawa R"/>
            <person name="Tanegashima C"/>
            <person name="Kiyatake I"/>
            <person name="Matsumoto R"/>
            <person name="Murakumo K"/>
            <person name="Nishida K"/>
            <person name="Terakita A"/>
            <person name="Kuratani S"/>
            <person name="Sato K"/>
            <person name="Hyodo S Kuraku.S."/>
        </authorList>
    </citation>
    <scope>NUCLEOTIDE SEQUENCE [LARGE SCALE GENOMIC DNA]</scope>
</reference>